<comment type="caution">
    <text evidence="1">The sequence shown here is derived from an EMBL/GenBank/DDBJ whole genome shotgun (WGS) entry which is preliminary data.</text>
</comment>
<gene>
    <name evidence="1" type="ORF">EBC87_17240</name>
</gene>
<organism evidence="1">
    <name type="scientific">Salmonella enterica subsp. enterica serovar Stanley</name>
    <dbReference type="NCBI Taxonomy" id="192953"/>
    <lineage>
        <taxon>Bacteria</taxon>
        <taxon>Pseudomonadati</taxon>
        <taxon>Pseudomonadota</taxon>
        <taxon>Gammaproteobacteria</taxon>
        <taxon>Enterobacterales</taxon>
        <taxon>Enterobacteriaceae</taxon>
        <taxon>Salmonella</taxon>
    </lineage>
</organism>
<dbReference type="EMBL" id="AAHRBQ010000013">
    <property type="protein sequence ID" value="EBZ4303930.1"/>
    <property type="molecule type" value="Genomic_DNA"/>
</dbReference>
<dbReference type="AlphaFoldDB" id="A0A5X2Z368"/>
<sequence length="208" mass="24044">MMRKPSQIVHCISCDLSCQLFPDSAVRVQYCHNAAFSIWPDGNAFLKKGFIEKLLLDRHNHLSSGFIFVDFSFPNLRRFTDLQWADSLADSGMHIVLISDRSLTPLANYWILKSNKIQGIIYSDDDDIVQQQKMHRLFTGRLANSKRGRTLNYTEFILLKRFVSGISIQQIVNIDNIDNIDIKKLYVHKLRLENKLGHSIHKIISNIL</sequence>
<protein>
    <submittedName>
        <fullName evidence="1">Helix-turn-helix transcriptional regulator</fullName>
    </submittedName>
</protein>
<proteinExistence type="predicted"/>
<name>A0A5X2Z368_SALET</name>
<reference evidence="1" key="1">
    <citation type="submission" date="2018-10" db="EMBL/GenBank/DDBJ databases">
        <authorList>
            <person name="Ashton P.M."/>
            <person name="Dallman T."/>
            <person name="Nair S."/>
            <person name="De Pinna E."/>
            <person name="Peters T."/>
            <person name="Grant K."/>
        </authorList>
    </citation>
    <scope>NUCLEOTIDE SEQUENCE</scope>
    <source>
        <strain evidence="1">620472</strain>
    </source>
</reference>
<accession>A0A5X2Z368</accession>
<evidence type="ECO:0000313" key="1">
    <source>
        <dbReference type="EMBL" id="EBZ4303930.1"/>
    </source>
</evidence>